<dbReference type="PANTHER" id="PTHR11228:SF7">
    <property type="entry name" value="PQQA PEPTIDE CYCLASE"/>
    <property type="match status" value="1"/>
</dbReference>
<dbReference type="GO" id="GO:0003824">
    <property type="term" value="F:catalytic activity"/>
    <property type="evidence" value="ECO:0007669"/>
    <property type="project" value="InterPro"/>
</dbReference>
<evidence type="ECO:0000256" key="6">
    <source>
        <dbReference type="ARBA" id="ARBA00023014"/>
    </source>
</evidence>
<keyword evidence="4" id="KW-0479">Metal-binding</keyword>
<comment type="cofactor">
    <cofactor evidence="1">
        <name>[4Fe-4S] cluster</name>
        <dbReference type="ChEBI" id="CHEBI:49883"/>
    </cofactor>
</comment>
<keyword evidence="5" id="KW-0408">Iron</keyword>
<dbReference type="Pfam" id="PF13186">
    <property type="entry name" value="SPASM"/>
    <property type="match status" value="1"/>
</dbReference>
<dbReference type="SFLD" id="SFLDG01386">
    <property type="entry name" value="main_SPASM_domain-containing"/>
    <property type="match status" value="1"/>
</dbReference>
<keyword evidence="6" id="KW-0411">Iron-sulfur</keyword>
<dbReference type="InterPro" id="IPR058240">
    <property type="entry name" value="rSAM_sf"/>
</dbReference>
<evidence type="ECO:0000256" key="2">
    <source>
        <dbReference type="ARBA" id="ARBA00022485"/>
    </source>
</evidence>
<keyword evidence="3" id="KW-0949">S-adenosyl-L-methionine</keyword>
<dbReference type="PANTHER" id="PTHR11228">
    <property type="entry name" value="RADICAL SAM DOMAIN PROTEIN"/>
    <property type="match status" value="1"/>
</dbReference>
<dbReference type="GO" id="GO:0046872">
    <property type="term" value="F:metal ion binding"/>
    <property type="evidence" value="ECO:0007669"/>
    <property type="project" value="UniProtKB-KW"/>
</dbReference>
<dbReference type="InterPro" id="IPR023885">
    <property type="entry name" value="4Fe4S-binding_SPASM_dom"/>
</dbReference>
<dbReference type="SMART" id="SM00729">
    <property type="entry name" value="Elp3"/>
    <property type="match status" value="1"/>
</dbReference>
<dbReference type="AlphaFoldDB" id="A0A7H0LFI7"/>
<gene>
    <name evidence="8" type="ORF">H3Z74_17030</name>
</gene>
<feature type="domain" description="Radical SAM core" evidence="7">
    <location>
        <begin position="22"/>
        <end position="233"/>
    </location>
</feature>
<evidence type="ECO:0000313" key="9">
    <source>
        <dbReference type="Proteomes" id="UP000516148"/>
    </source>
</evidence>
<dbReference type="InterPro" id="IPR017200">
    <property type="entry name" value="PqqE-like"/>
</dbReference>
<dbReference type="InterPro" id="IPR006638">
    <property type="entry name" value="Elp3/MiaA/NifB-like_rSAM"/>
</dbReference>
<dbReference type="Pfam" id="PF04055">
    <property type="entry name" value="Radical_SAM"/>
    <property type="match status" value="1"/>
</dbReference>
<sequence>MITERADLSLPVRYSGLDDILKRVPVSVVWEITLACDLACQHCGSRAGRRRRDELTTAEALDLVDQIAELGARSVGLIGGEAYLRKDWLQIIAAIRAAGMECDLQTGGRNLSDARVAQAAAAGLNAVGISIDGIGATHDRLRGVIGSFEMALDAMRNVRAHGLEVGVNTQINARTLPELRELMDIIIEAGCHNWQLAITTAMGNAADHPDMLLQPWQMLDVLPLLAELAVEGRERGLFLQPASNIGYFGPHESALRNVMNEEIHFHGCNAGDTVMGIEADGTIKSCPGLPSPYAGGNIRDRRLRDIWENAEPMAFNRRRTVEDLWGYCRTCYYAETCLAGCTWTAHALMGRAGNNPMCHHRALDFEARGLRERLVKVKDAEGRSFDHGEFEIIVETATGAAVDAAIGGGTLAHV</sequence>
<keyword evidence="9" id="KW-1185">Reference proteome</keyword>
<dbReference type="Proteomes" id="UP000516148">
    <property type="component" value="Chromosome"/>
</dbReference>
<dbReference type="InterPro" id="IPR050377">
    <property type="entry name" value="Radical_SAM_PqqE_MftC-like"/>
</dbReference>
<dbReference type="NCBIfam" id="TIGR04085">
    <property type="entry name" value="rSAM_more_4Fe4S"/>
    <property type="match status" value="1"/>
</dbReference>
<reference evidence="8 9" key="1">
    <citation type="submission" date="2020-09" db="EMBL/GenBank/DDBJ databases">
        <title>Sphingomonas sp., a new species isolated from pork steak.</title>
        <authorList>
            <person name="Heidler von Heilborn D."/>
        </authorList>
    </citation>
    <scope>NUCLEOTIDE SEQUENCE [LARGE SCALE GENOMIC DNA]</scope>
    <source>
        <strain evidence="9">S8-3T</strain>
    </source>
</reference>
<dbReference type="RefSeq" id="WP_187760768.1">
    <property type="nucleotide sequence ID" value="NZ_CP061038.1"/>
</dbReference>
<dbReference type="CDD" id="cd01335">
    <property type="entry name" value="Radical_SAM"/>
    <property type="match status" value="1"/>
</dbReference>
<dbReference type="PROSITE" id="PS51918">
    <property type="entry name" value="RADICAL_SAM"/>
    <property type="match status" value="1"/>
</dbReference>
<evidence type="ECO:0000256" key="1">
    <source>
        <dbReference type="ARBA" id="ARBA00001966"/>
    </source>
</evidence>
<evidence type="ECO:0000259" key="7">
    <source>
        <dbReference type="PROSITE" id="PS51918"/>
    </source>
</evidence>
<evidence type="ECO:0000256" key="5">
    <source>
        <dbReference type="ARBA" id="ARBA00023004"/>
    </source>
</evidence>
<dbReference type="KEGG" id="spap:H3Z74_17030"/>
<evidence type="ECO:0000256" key="4">
    <source>
        <dbReference type="ARBA" id="ARBA00022723"/>
    </source>
</evidence>
<organism evidence="8 9">
    <name type="scientific">Sphingomonas alpina</name>
    <dbReference type="NCBI Taxonomy" id="653931"/>
    <lineage>
        <taxon>Bacteria</taxon>
        <taxon>Pseudomonadati</taxon>
        <taxon>Pseudomonadota</taxon>
        <taxon>Alphaproteobacteria</taxon>
        <taxon>Sphingomonadales</taxon>
        <taxon>Sphingomonadaceae</taxon>
        <taxon>Sphingomonas</taxon>
    </lineage>
</organism>
<protein>
    <submittedName>
        <fullName evidence="8">Radical SAM protein</fullName>
    </submittedName>
</protein>
<evidence type="ECO:0000313" key="8">
    <source>
        <dbReference type="EMBL" id="QNQ08440.1"/>
    </source>
</evidence>
<keyword evidence="2" id="KW-0004">4Fe-4S</keyword>
<dbReference type="SFLD" id="SFLDS00029">
    <property type="entry name" value="Radical_SAM"/>
    <property type="match status" value="1"/>
</dbReference>
<proteinExistence type="predicted"/>
<dbReference type="PIRSF" id="PIRSF037420">
    <property type="entry name" value="PQQ_syn_pqqE"/>
    <property type="match status" value="1"/>
</dbReference>
<evidence type="ECO:0000256" key="3">
    <source>
        <dbReference type="ARBA" id="ARBA00022691"/>
    </source>
</evidence>
<dbReference type="GO" id="GO:0051539">
    <property type="term" value="F:4 iron, 4 sulfur cluster binding"/>
    <property type="evidence" value="ECO:0007669"/>
    <property type="project" value="UniProtKB-KW"/>
</dbReference>
<dbReference type="EMBL" id="CP061038">
    <property type="protein sequence ID" value="QNQ08440.1"/>
    <property type="molecule type" value="Genomic_DNA"/>
</dbReference>
<dbReference type="SFLD" id="SFLDG01067">
    <property type="entry name" value="SPASM/twitch_domain_containing"/>
    <property type="match status" value="1"/>
</dbReference>
<dbReference type="InterPro" id="IPR007197">
    <property type="entry name" value="rSAM"/>
</dbReference>
<dbReference type="Gene3D" id="3.20.20.70">
    <property type="entry name" value="Aldolase class I"/>
    <property type="match status" value="1"/>
</dbReference>
<accession>A0A7H0LFI7</accession>
<dbReference type="SUPFAM" id="SSF102114">
    <property type="entry name" value="Radical SAM enzymes"/>
    <property type="match status" value="1"/>
</dbReference>
<name>A0A7H0LFI7_9SPHN</name>
<dbReference type="InterPro" id="IPR013785">
    <property type="entry name" value="Aldolase_TIM"/>
</dbReference>